<keyword evidence="9" id="KW-1185">Reference proteome</keyword>
<accession>A0AA35WCH6</accession>
<reference evidence="8" key="1">
    <citation type="submission" date="2023-03" db="EMBL/GenBank/DDBJ databases">
        <authorList>
            <person name="Steffen K."/>
            <person name="Cardenas P."/>
        </authorList>
    </citation>
    <scope>NUCLEOTIDE SEQUENCE</scope>
</reference>
<keyword evidence="5" id="KW-0472">Membrane</keyword>
<dbReference type="PANTHER" id="PTHR34296">
    <property type="entry name" value="TRANSCRIPTIONAL ACTIVATOR PROTEIN MED"/>
    <property type="match status" value="1"/>
</dbReference>
<evidence type="ECO:0000256" key="4">
    <source>
        <dbReference type="ARBA" id="ARBA00022729"/>
    </source>
</evidence>
<evidence type="ECO:0000313" key="9">
    <source>
        <dbReference type="Proteomes" id="UP001174909"/>
    </source>
</evidence>
<gene>
    <name evidence="8" type="ORF">GBAR_LOCUS7844</name>
</gene>
<dbReference type="CDD" id="cd06304">
    <property type="entry name" value="PBP1_BmpA_Med_PnrA-like"/>
    <property type="match status" value="1"/>
</dbReference>
<proteinExistence type="inferred from homology"/>
<dbReference type="InterPro" id="IPR050957">
    <property type="entry name" value="BMP_lipoprotein"/>
</dbReference>
<dbReference type="PANTHER" id="PTHR34296:SF2">
    <property type="entry name" value="ABC TRANSPORTER GUANOSINE-BINDING PROTEIN NUPN"/>
    <property type="match status" value="1"/>
</dbReference>
<comment type="similarity">
    <text evidence="2">Belongs to the BMP lipoprotein family.</text>
</comment>
<evidence type="ECO:0000259" key="7">
    <source>
        <dbReference type="Pfam" id="PF02608"/>
    </source>
</evidence>
<evidence type="ECO:0000256" key="3">
    <source>
        <dbReference type="ARBA" id="ARBA00022475"/>
    </source>
</evidence>
<dbReference type="Gene3D" id="3.40.50.2300">
    <property type="match status" value="2"/>
</dbReference>
<keyword evidence="6" id="KW-0449">Lipoprotein</keyword>
<evidence type="ECO:0000313" key="8">
    <source>
        <dbReference type="EMBL" id="CAI8012221.1"/>
    </source>
</evidence>
<dbReference type="SUPFAM" id="SSF53822">
    <property type="entry name" value="Periplasmic binding protein-like I"/>
    <property type="match status" value="1"/>
</dbReference>
<evidence type="ECO:0000256" key="5">
    <source>
        <dbReference type="ARBA" id="ARBA00023136"/>
    </source>
</evidence>
<keyword evidence="3" id="KW-1003">Cell membrane</keyword>
<dbReference type="InterPro" id="IPR028082">
    <property type="entry name" value="Peripla_BP_I"/>
</dbReference>
<comment type="subcellular location">
    <subcellularLocation>
        <location evidence="1">Cell membrane</location>
        <topology evidence="1">Lipid-anchor</topology>
    </subcellularLocation>
</comment>
<name>A0AA35WCH6_GEOBA</name>
<dbReference type="Proteomes" id="UP001174909">
    <property type="component" value="Unassembled WGS sequence"/>
</dbReference>
<feature type="domain" description="ABC transporter substrate-binding protein PnrA-like" evidence="7">
    <location>
        <begin position="1"/>
        <end position="294"/>
    </location>
</feature>
<evidence type="ECO:0000256" key="1">
    <source>
        <dbReference type="ARBA" id="ARBA00004193"/>
    </source>
</evidence>
<dbReference type="EMBL" id="CASHTH010001169">
    <property type="protein sequence ID" value="CAI8012221.1"/>
    <property type="molecule type" value="Genomic_DNA"/>
</dbReference>
<keyword evidence="4" id="KW-0732">Signal</keyword>
<dbReference type="InterPro" id="IPR003760">
    <property type="entry name" value="PnrA-like"/>
</dbReference>
<evidence type="ECO:0000256" key="2">
    <source>
        <dbReference type="ARBA" id="ARBA00008610"/>
    </source>
</evidence>
<evidence type="ECO:0000256" key="6">
    <source>
        <dbReference type="ARBA" id="ARBA00023288"/>
    </source>
</evidence>
<sequence>MLLPGSISDAGWNALAYEGLVAIEKQLGAETSHAETRTPADQEEQFRSYALDDYDLVFGHGYEFQDPAKAVAADFPETIFITSSGGTITDNISPVNFRVEEPAYLLGMIAGMMTKTNKLGVMGGQNIPSVNSTFMAFEGGAKSVNPEVEVSSVYVGNWEDIGKGKELALAQINEGVDFIFPNADAAGLGAFEAAEAAQKEGKMVYTFGANRDKSDISPTVIANAVITPNAFVKIAEIVKNGEFKPQIYTFNMLTDEAITLVYNPALKDKVPADVQKAVEAAKAKILAGELKVPQIDFSEKEDDKD</sequence>
<organism evidence="8 9">
    <name type="scientific">Geodia barretti</name>
    <name type="common">Barrett's horny sponge</name>
    <dbReference type="NCBI Taxonomy" id="519541"/>
    <lineage>
        <taxon>Eukaryota</taxon>
        <taxon>Metazoa</taxon>
        <taxon>Porifera</taxon>
        <taxon>Demospongiae</taxon>
        <taxon>Heteroscleromorpha</taxon>
        <taxon>Tetractinellida</taxon>
        <taxon>Astrophorina</taxon>
        <taxon>Geodiidae</taxon>
        <taxon>Geodia</taxon>
    </lineage>
</organism>
<dbReference type="GO" id="GO:0005886">
    <property type="term" value="C:plasma membrane"/>
    <property type="evidence" value="ECO:0007669"/>
    <property type="project" value="UniProtKB-SubCell"/>
</dbReference>
<protein>
    <submittedName>
        <fullName evidence="8">CD4+ T-cell-stimulating antigen</fullName>
    </submittedName>
</protein>
<comment type="caution">
    <text evidence="8">The sequence shown here is derived from an EMBL/GenBank/DDBJ whole genome shotgun (WGS) entry which is preliminary data.</text>
</comment>
<dbReference type="AlphaFoldDB" id="A0AA35WCH6"/>
<dbReference type="Pfam" id="PF02608">
    <property type="entry name" value="Bmp"/>
    <property type="match status" value="1"/>
</dbReference>